<dbReference type="EMBL" id="AP011177">
    <property type="protein sequence ID" value="BAJ01351.1"/>
    <property type="molecule type" value="Genomic_DNA"/>
</dbReference>
<dbReference type="AlphaFoldDB" id="D4ZI52"/>
<reference evidence="3" key="1">
    <citation type="journal article" date="2010" name="Mol. Biosyst.">
        <title>Complete genome sequence and comparative analysis of Shewanella violacea, a psychrophilic and piezophilic bacterium from deep sea floor sediments.</title>
        <authorList>
            <person name="Aono E."/>
            <person name="Baba T."/>
            <person name="Ara T."/>
            <person name="Nishi T."/>
            <person name="Nakamichi T."/>
            <person name="Inamoto E."/>
            <person name="Toyonaga H."/>
            <person name="Hasegawa M."/>
            <person name="Takai Y."/>
            <person name="Okumura Y."/>
            <person name="Baba M."/>
            <person name="Tomita M."/>
            <person name="Kato C."/>
            <person name="Oshima T."/>
            <person name="Nakasone K."/>
            <person name="Mori H."/>
        </authorList>
    </citation>
    <scope>NUCLEOTIDE SEQUENCE [LARGE SCALE GENOMIC DNA]</scope>
    <source>
        <strain evidence="3">JCM 10179 / CIP 106290 / LMG 19151 / DSS12</strain>
    </source>
</reference>
<organism evidence="2 3">
    <name type="scientific">Shewanella violacea (strain JCM 10179 / CIP 106290 / LMG 19151 / DSS12)</name>
    <dbReference type="NCBI Taxonomy" id="637905"/>
    <lineage>
        <taxon>Bacteria</taxon>
        <taxon>Pseudomonadati</taxon>
        <taxon>Pseudomonadota</taxon>
        <taxon>Gammaproteobacteria</taxon>
        <taxon>Alteromonadales</taxon>
        <taxon>Shewanellaceae</taxon>
        <taxon>Shewanella</taxon>
    </lineage>
</organism>
<gene>
    <name evidence="2" type="ordered locus">SVI_1380</name>
</gene>
<proteinExistence type="predicted"/>
<dbReference type="Proteomes" id="UP000002350">
    <property type="component" value="Chromosome"/>
</dbReference>
<accession>D4ZI52</accession>
<feature type="transmembrane region" description="Helical" evidence="1">
    <location>
        <begin position="12"/>
        <end position="33"/>
    </location>
</feature>
<evidence type="ECO:0000313" key="2">
    <source>
        <dbReference type="EMBL" id="BAJ01351.1"/>
    </source>
</evidence>
<feature type="transmembrane region" description="Helical" evidence="1">
    <location>
        <begin position="81"/>
        <end position="102"/>
    </location>
</feature>
<evidence type="ECO:0000313" key="3">
    <source>
        <dbReference type="Proteomes" id="UP000002350"/>
    </source>
</evidence>
<keyword evidence="1" id="KW-0472">Membrane</keyword>
<keyword evidence="1" id="KW-0812">Transmembrane</keyword>
<dbReference type="HOGENOM" id="CLU_2261913_0_0_6"/>
<evidence type="ECO:0000256" key="1">
    <source>
        <dbReference type="SAM" id="Phobius"/>
    </source>
</evidence>
<keyword evidence="3" id="KW-1185">Reference proteome</keyword>
<keyword evidence="1" id="KW-1133">Transmembrane helix</keyword>
<feature type="transmembrane region" description="Helical" evidence="1">
    <location>
        <begin position="40"/>
        <end position="61"/>
    </location>
</feature>
<protein>
    <submittedName>
        <fullName evidence="2">Uncharacterized protein</fullName>
    </submittedName>
</protein>
<dbReference type="KEGG" id="svo:SVI_1380"/>
<name>D4ZI52_SHEVD</name>
<dbReference type="eggNOG" id="ENOG50339AE">
    <property type="taxonomic scope" value="Bacteria"/>
</dbReference>
<sequence length="103" mass="11521">MNHLPVKEKTVLVLCVSFATLILVTGIYDFLIVEFIMRELVMTIGVFLMLLSAGLIPKLFFSPLTDILKSEGIPTVGNPRVQQWLSLSGVCLCSLGVIWRLWL</sequence>